<evidence type="ECO:0000256" key="3">
    <source>
        <dbReference type="ARBA" id="ARBA00022737"/>
    </source>
</evidence>
<name>A0A7M7GHN6_NASVI</name>
<dbReference type="SMART" id="SM00494">
    <property type="entry name" value="ChtBD2"/>
    <property type="match status" value="1"/>
</dbReference>
<dbReference type="GO" id="GO:0005576">
    <property type="term" value="C:extracellular region"/>
    <property type="evidence" value="ECO:0007669"/>
    <property type="project" value="InterPro"/>
</dbReference>
<feature type="compositionally biased region" description="Polar residues" evidence="6">
    <location>
        <begin position="210"/>
        <end position="226"/>
    </location>
</feature>
<proteinExistence type="predicted"/>
<sequence>MKQGTAWILCMVLAVAAAAQESFNTTPPPVTSDFSCSGRQMGFYADASTNCRAYHTCDDHGNHFTHYCPEDTAFRQDAMVCDHAYLVDCQANINNAPLRSRIDLDDNHDAPPSSFVEPRGEGTNAKGYARSFRINPDSKNNANSKYPTFVLNSSVFLKNRDSGVGRSINTETHSRDSHDDYSRTDHHQKTFHTNHKEDSPSPFRSRETVTRNSLSTTPRTTISENLQPPVESPRISKVFDDFQPDEFSFLVPPDVRDDNVYFQKDTFESMKNDNSQFNRDSFDAFKSSDGNESFEKVSVAPVTFSPRTKMVLDMVKARGLARDSDSSFHVPKPVNFLKPPIFPKPESTPFARFNFNFHNDDYPYVETLRSIQNNKPSTSSFNSSPLIRLAPTTPRPKFSATEASIFPIPTKQLVPVSDVELDPYYPKDTTTTESYYTPRQQANKPRKPYFTTRRPQTNSAKFEIPSVLPDLNSLEDLLDRRKFFFIPRLKSV</sequence>
<dbReference type="InterPro" id="IPR002557">
    <property type="entry name" value="Chitin-bd_dom"/>
</dbReference>
<keyword evidence="10" id="KW-1185">Reference proteome</keyword>
<keyword evidence="2 7" id="KW-0732">Signal</keyword>
<dbReference type="KEGG" id="nvi:100678436"/>
<dbReference type="Pfam" id="PF01607">
    <property type="entry name" value="CBM_14"/>
    <property type="match status" value="1"/>
</dbReference>
<feature type="domain" description="Chitin-binding type-2" evidence="8">
    <location>
        <begin position="33"/>
        <end position="91"/>
    </location>
</feature>
<evidence type="ECO:0000256" key="4">
    <source>
        <dbReference type="ARBA" id="ARBA00023157"/>
    </source>
</evidence>
<evidence type="ECO:0000256" key="2">
    <source>
        <dbReference type="ARBA" id="ARBA00022729"/>
    </source>
</evidence>
<keyword evidence="5" id="KW-0325">Glycoprotein</keyword>
<dbReference type="PANTHER" id="PTHR23301">
    <property type="entry name" value="CHITIN BINDING PERITROPHIN-A"/>
    <property type="match status" value="1"/>
</dbReference>
<protein>
    <recommendedName>
        <fullName evidence="8">Chitin-binding type-2 domain-containing protein</fullName>
    </recommendedName>
</protein>
<gene>
    <name evidence="9" type="primary">100678436</name>
</gene>
<evidence type="ECO:0000256" key="1">
    <source>
        <dbReference type="ARBA" id="ARBA00022669"/>
    </source>
</evidence>
<dbReference type="OMA" id="EYDPYYP"/>
<keyword evidence="3" id="KW-0677">Repeat</keyword>
<evidence type="ECO:0000313" key="10">
    <source>
        <dbReference type="Proteomes" id="UP000002358"/>
    </source>
</evidence>
<dbReference type="InterPro" id="IPR051940">
    <property type="entry name" value="Chitin_bind-dev_reg"/>
</dbReference>
<evidence type="ECO:0000313" key="9">
    <source>
        <dbReference type="EnsemblMetazoa" id="XP_003426112"/>
    </source>
</evidence>
<organism evidence="9 10">
    <name type="scientific">Nasonia vitripennis</name>
    <name type="common">Parasitic wasp</name>
    <dbReference type="NCBI Taxonomy" id="7425"/>
    <lineage>
        <taxon>Eukaryota</taxon>
        <taxon>Metazoa</taxon>
        <taxon>Ecdysozoa</taxon>
        <taxon>Arthropoda</taxon>
        <taxon>Hexapoda</taxon>
        <taxon>Insecta</taxon>
        <taxon>Pterygota</taxon>
        <taxon>Neoptera</taxon>
        <taxon>Endopterygota</taxon>
        <taxon>Hymenoptera</taxon>
        <taxon>Apocrita</taxon>
        <taxon>Proctotrupomorpha</taxon>
        <taxon>Chalcidoidea</taxon>
        <taxon>Pteromalidae</taxon>
        <taxon>Pteromalinae</taxon>
        <taxon>Nasonia</taxon>
    </lineage>
</organism>
<evidence type="ECO:0000256" key="7">
    <source>
        <dbReference type="SAM" id="SignalP"/>
    </source>
</evidence>
<dbReference type="SUPFAM" id="SSF57625">
    <property type="entry name" value="Invertebrate chitin-binding proteins"/>
    <property type="match status" value="1"/>
</dbReference>
<feature type="signal peptide" evidence="7">
    <location>
        <begin position="1"/>
        <end position="19"/>
    </location>
</feature>
<dbReference type="PANTHER" id="PTHR23301:SF0">
    <property type="entry name" value="CHITIN-BINDING TYPE-2 DOMAIN-CONTAINING PROTEIN-RELATED"/>
    <property type="match status" value="1"/>
</dbReference>
<dbReference type="InterPro" id="IPR036508">
    <property type="entry name" value="Chitin-bd_dom_sf"/>
</dbReference>
<keyword evidence="1" id="KW-0147">Chitin-binding</keyword>
<feature type="compositionally biased region" description="Basic and acidic residues" evidence="6">
    <location>
        <begin position="172"/>
        <end position="209"/>
    </location>
</feature>
<dbReference type="OrthoDB" id="6379319at2759"/>
<dbReference type="EnsemblMetazoa" id="XM_016987575">
    <property type="protein sequence ID" value="XP_016843064"/>
    <property type="gene ID" value="LOC100678436"/>
</dbReference>
<dbReference type="InParanoid" id="A0A7M7GHN6"/>
<dbReference type="EnsemblMetazoa" id="XM_003426064">
    <property type="protein sequence ID" value="XP_003426112"/>
    <property type="gene ID" value="LOC100678436"/>
</dbReference>
<dbReference type="PROSITE" id="PS50940">
    <property type="entry name" value="CHIT_BIND_II"/>
    <property type="match status" value="1"/>
</dbReference>
<dbReference type="AlphaFoldDB" id="A0A7M7GHN6"/>
<evidence type="ECO:0000259" key="8">
    <source>
        <dbReference type="PROSITE" id="PS50940"/>
    </source>
</evidence>
<dbReference type="Proteomes" id="UP000002358">
    <property type="component" value="Chromosome 1"/>
</dbReference>
<feature type="region of interest" description="Disordered" evidence="6">
    <location>
        <begin position="161"/>
        <end position="231"/>
    </location>
</feature>
<feature type="chain" id="PRO_5033914570" description="Chitin-binding type-2 domain-containing protein" evidence="7">
    <location>
        <begin position="20"/>
        <end position="492"/>
    </location>
</feature>
<keyword evidence="4" id="KW-1015">Disulfide bond</keyword>
<dbReference type="GO" id="GO:0008061">
    <property type="term" value="F:chitin binding"/>
    <property type="evidence" value="ECO:0007669"/>
    <property type="project" value="UniProtKB-KW"/>
</dbReference>
<evidence type="ECO:0000256" key="5">
    <source>
        <dbReference type="ARBA" id="ARBA00023180"/>
    </source>
</evidence>
<accession>A0A7M7GHN6</accession>
<evidence type="ECO:0000256" key="6">
    <source>
        <dbReference type="SAM" id="MobiDB-lite"/>
    </source>
</evidence>
<reference evidence="9" key="1">
    <citation type="submission" date="2021-01" db="UniProtKB">
        <authorList>
            <consortium name="EnsemblMetazoa"/>
        </authorList>
    </citation>
    <scope>IDENTIFICATION</scope>
</reference>
<dbReference type="Gene3D" id="2.170.140.10">
    <property type="entry name" value="Chitin binding domain"/>
    <property type="match status" value="1"/>
</dbReference>
<feature type="region of interest" description="Disordered" evidence="6">
    <location>
        <begin position="101"/>
        <end position="127"/>
    </location>
</feature>